<feature type="compositionally biased region" description="Polar residues" evidence="6">
    <location>
        <begin position="58"/>
        <end position="69"/>
    </location>
</feature>
<feature type="compositionally biased region" description="Polar residues" evidence="6">
    <location>
        <begin position="83"/>
        <end position="97"/>
    </location>
</feature>
<feature type="region of interest" description="Disordered" evidence="6">
    <location>
        <begin position="18"/>
        <end position="42"/>
    </location>
</feature>
<comment type="caution">
    <text evidence="7">The sequence shown here is derived from an EMBL/GenBank/DDBJ whole genome shotgun (WGS) entry which is preliminary data.</text>
</comment>
<dbReference type="STRING" id="133381.A0A2T9ZAK8"/>
<evidence type="ECO:0000256" key="2">
    <source>
        <dbReference type="ARBA" id="ARBA00022490"/>
    </source>
</evidence>
<keyword evidence="5" id="KW-0175">Coiled coil</keyword>
<dbReference type="SMART" id="SM00320">
    <property type="entry name" value="WD40"/>
    <property type="match status" value="6"/>
</dbReference>
<dbReference type="PANTHER" id="PTHR12442">
    <property type="entry name" value="DYNEIN INTERMEDIATE CHAIN"/>
    <property type="match status" value="1"/>
</dbReference>
<dbReference type="InterPro" id="IPR015943">
    <property type="entry name" value="WD40/YVTN_repeat-like_dom_sf"/>
</dbReference>
<evidence type="ECO:0000256" key="1">
    <source>
        <dbReference type="ARBA" id="ARBA00004496"/>
    </source>
</evidence>
<name>A0A2T9ZAK8_9FUNG</name>
<keyword evidence="4" id="KW-0677">Repeat</keyword>
<dbReference type="AlphaFoldDB" id="A0A2T9ZAK8"/>
<proteinExistence type="predicted"/>
<feature type="coiled-coil region" evidence="5">
    <location>
        <begin position="179"/>
        <end position="208"/>
    </location>
</feature>
<feature type="compositionally biased region" description="Low complexity" evidence="6">
    <location>
        <begin position="29"/>
        <end position="39"/>
    </location>
</feature>
<dbReference type="Proteomes" id="UP000245609">
    <property type="component" value="Unassembled WGS sequence"/>
</dbReference>
<evidence type="ECO:0000256" key="3">
    <source>
        <dbReference type="ARBA" id="ARBA00022574"/>
    </source>
</evidence>
<dbReference type="GO" id="GO:0045504">
    <property type="term" value="F:dynein heavy chain binding"/>
    <property type="evidence" value="ECO:0007669"/>
    <property type="project" value="TreeGrafter"/>
</dbReference>
<dbReference type="EMBL" id="MBFS01000934">
    <property type="protein sequence ID" value="PVV01621.1"/>
    <property type="molecule type" value="Genomic_DNA"/>
</dbReference>
<protein>
    <submittedName>
        <fullName evidence="7">Uncharacterized protein</fullName>
    </submittedName>
</protein>
<evidence type="ECO:0000313" key="7">
    <source>
        <dbReference type="EMBL" id="PVV01621.1"/>
    </source>
</evidence>
<feature type="region of interest" description="Disordered" evidence="6">
    <location>
        <begin position="58"/>
        <end position="99"/>
    </location>
</feature>
<evidence type="ECO:0000256" key="4">
    <source>
        <dbReference type="ARBA" id="ARBA00022737"/>
    </source>
</evidence>
<keyword evidence="2" id="KW-0963">Cytoplasm</keyword>
<dbReference type="GO" id="GO:0045503">
    <property type="term" value="F:dynein light chain binding"/>
    <property type="evidence" value="ECO:0007669"/>
    <property type="project" value="TreeGrafter"/>
</dbReference>
<dbReference type="Gene3D" id="2.130.10.10">
    <property type="entry name" value="YVTN repeat-like/Quinoprotein amine dehydrogenase"/>
    <property type="match status" value="2"/>
</dbReference>
<dbReference type="InterPro" id="IPR001680">
    <property type="entry name" value="WD40_rpt"/>
</dbReference>
<dbReference type="OrthoDB" id="366230at2759"/>
<sequence length="655" mass="73780">MDIRREELERKRAKLAELRRQREERKQSHYQSSQISSKLSSDKHNLNSLVDSLINSSTDSGLTSRSISRNSDRSETGGLSKPVKTTANDNFDGSESISALPGTLDSRFSKAADLGEKENDSISKFSTFSTVLFDIPPKEKVYYSKEIQVSSELDENDSLVSDKLKNMVPQNEVEKIVSLALEKEQKDREQYELERKQKETLQKNLKEQVTFFTDERKQEIIESTRFAEFFEKSSRVMERAIDEDYDFTVDYTLSQSQKDIKPETRIKHVRDLHADNLCNSRSVTDISWSGKFGELIVTSYNRNALAPNEPDGIVAVWNIHLQNRPEFIFHSPSDVLTVIHSEFNPNMVIGSTYSGQIMIWDTRTKIFPVLKTLSGASGHTQPVYSMKLVGSKNAHQLVSISSDGLFCSWQLDMLAHPIEAITLVNPNHMKTEEIGVTCMDFIDNETSTFLVGTQEGDIFMANRYDRQGIKAGIISSDLYHSHKTVVSGIHAHPLTGSVDFSEVFASSSFDYSVNLWKSKSSLLVSSSKHISNNEENYIGGKKTNFIRPIHTLDVFEDYVYDIKWSPTNPSLLATADGGGNLSIFDFNKDSQVPVIVERGKETPLNKIVFNKTGKYIAAGAVDGNTAIYDLGEMGLAKPEDSNQFIKTLDFMSQQY</sequence>
<feature type="compositionally biased region" description="Basic and acidic residues" evidence="6">
    <location>
        <begin position="18"/>
        <end position="27"/>
    </location>
</feature>
<dbReference type="GO" id="GO:0005868">
    <property type="term" value="C:cytoplasmic dynein complex"/>
    <property type="evidence" value="ECO:0007669"/>
    <property type="project" value="TreeGrafter"/>
</dbReference>
<evidence type="ECO:0000313" key="8">
    <source>
        <dbReference type="Proteomes" id="UP000245609"/>
    </source>
</evidence>
<dbReference type="GO" id="GO:0005737">
    <property type="term" value="C:cytoplasm"/>
    <property type="evidence" value="ECO:0007669"/>
    <property type="project" value="UniProtKB-SubCell"/>
</dbReference>
<dbReference type="GO" id="GO:0010970">
    <property type="term" value="P:transport along microtubule"/>
    <property type="evidence" value="ECO:0007669"/>
    <property type="project" value="TreeGrafter"/>
</dbReference>
<evidence type="ECO:0000256" key="5">
    <source>
        <dbReference type="SAM" id="Coils"/>
    </source>
</evidence>
<organism evidence="7 8">
    <name type="scientific">Smittium megazygosporum</name>
    <dbReference type="NCBI Taxonomy" id="133381"/>
    <lineage>
        <taxon>Eukaryota</taxon>
        <taxon>Fungi</taxon>
        <taxon>Fungi incertae sedis</taxon>
        <taxon>Zoopagomycota</taxon>
        <taxon>Kickxellomycotina</taxon>
        <taxon>Harpellomycetes</taxon>
        <taxon>Harpellales</taxon>
        <taxon>Legeriomycetaceae</taxon>
        <taxon>Smittium</taxon>
    </lineage>
</organism>
<comment type="subcellular location">
    <subcellularLocation>
        <location evidence="1">Cytoplasm</location>
    </subcellularLocation>
</comment>
<dbReference type="PANTHER" id="PTHR12442:SF22">
    <property type="entry name" value="CYTOPLASMIC DYNEIN 1 INTERMEDIATE CHAIN-RELATED"/>
    <property type="match status" value="1"/>
</dbReference>
<dbReference type="InterPro" id="IPR036322">
    <property type="entry name" value="WD40_repeat_dom_sf"/>
</dbReference>
<dbReference type="InterPro" id="IPR050687">
    <property type="entry name" value="Dynein_IC"/>
</dbReference>
<accession>A0A2T9ZAK8</accession>
<gene>
    <name evidence="7" type="ORF">BB560_003951</name>
</gene>
<evidence type="ECO:0000256" key="6">
    <source>
        <dbReference type="SAM" id="MobiDB-lite"/>
    </source>
</evidence>
<reference evidence="7 8" key="1">
    <citation type="journal article" date="2018" name="MBio">
        <title>Comparative Genomics Reveals the Core Gene Toolbox for the Fungus-Insect Symbiosis.</title>
        <authorList>
            <person name="Wang Y."/>
            <person name="Stata M."/>
            <person name="Wang W."/>
            <person name="Stajich J.E."/>
            <person name="White M.M."/>
            <person name="Moncalvo J.M."/>
        </authorList>
    </citation>
    <scope>NUCLEOTIDE SEQUENCE [LARGE SCALE GENOMIC DNA]</scope>
    <source>
        <strain evidence="7 8">SC-DP-2</strain>
    </source>
</reference>
<keyword evidence="3" id="KW-0853">WD repeat</keyword>
<keyword evidence="8" id="KW-1185">Reference proteome</keyword>
<dbReference type="SUPFAM" id="SSF50978">
    <property type="entry name" value="WD40 repeat-like"/>
    <property type="match status" value="1"/>
</dbReference>